<dbReference type="KEGG" id="tad:TRIADDRAFT_59874"/>
<dbReference type="InterPro" id="IPR036056">
    <property type="entry name" value="Fibrinogen-like_C"/>
</dbReference>
<evidence type="ECO:0000313" key="2">
    <source>
        <dbReference type="EMBL" id="EDV21790.1"/>
    </source>
</evidence>
<dbReference type="Proteomes" id="UP000009022">
    <property type="component" value="Unassembled WGS sequence"/>
</dbReference>
<reference evidence="2 3" key="1">
    <citation type="journal article" date="2008" name="Nature">
        <title>The Trichoplax genome and the nature of placozoans.</title>
        <authorList>
            <person name="Srivastava M."/>
            <person name="Begovic E."/>
            <person name="Chapman J."/>
            <person name="Putnam N.H."/>
            <person name="Hellsten U."/>
            <person name="Kawashima T."/>
            <person name="Kuo A."/>
            <person name="Mitros T."/>
            <person name="Salamov A."/>
            <person name="Carpenter M.L."/>
            <person name="Signorovitch A.Y."/>
            <person name="Moreno M.A."/>
            <person name="Kamm K."/>
            <person name="Grimwood J."/>
            <person name="Schmutz J."/>
            <person name="Shapiro H."/>
            <person name="Grigoriev I.V."/>
            <person name="Buss L.W."/>
            <person name="Schierwater B."/>
            <person name="Dellaporta S.L."/>
            <person name="Rokhsar D.S."/>
        </authorList>
    </citation>
    <scope>NUCLEOTIDE SEQUENCE [LARGE SCALE GENOMIC DNA]</scope>
    <source>
        <strain evidence="2 3">Grell-BS-1999</strain>
    </source>
</reference>
<feature type="chain" id="PRO_5002798483" description="Fibrinogen C-terminal domain-containing protein" evidence="1">
    <location>
        <begin position="23"/>
        <end position="275"/>
    </location>
</feature>
<dbReference type="AlphaFoldDB" id="B3S6P0"/>
<dbReference type="PhylomeDB" id="B3S6P0"/>
<name>B3S6P0_TRIAD</name>
<accession>B3S6P0</accession>
<keyword evidence="1" id="KW-0732">Signal</keyword>
<proteinExistence type="predicted"/>
<dbReference type="OMA" id="CENEDST"/>
<sequence>MKLSVQLFAVMLLVSLLPYSLASIEVITTTLYRPESCLDIKQLRPKVHLNGYYTIYDKEEALHTVYCDFNSEKPYVWTLIESFSRKMGMYRSEEKGHYHFQRPFTTDYAYSECRPDNFQAYRTSLAARRLIYGSQTTTHWRATCNFDLYAMGIDKKMSHRDYVRGSMCSLNIMTLGSSGGSCYYADYMNIHGHSCSHCSMPFYASGSTHLSLISSQSPNRCGRIRFGHTVKNEYNWGTYVNYNEKFRCTATPESTTNWWLGGVYNAQDLQQNVKK</sequence>
<dbReference type="SUPFAM" id="SSF56496">
    <property type="entry name" value="Fibrinogen C-terminal domain-like"/>
    <property type="match status" value="1"/>
</dbReference>
<dbReference type="HOGENOM" id="CLU_084880_0_0_1"/>
<dbReference type="GO" id="GO:0005615">
    <property type="term" value="C:extracellular space"/>
    <property type="evidence" value="ECO:0000318"/>
    <property type="project" value="GO_Central"/>
</dbReference>
<dbReference type="RefSeq" id="XP_002115938.1">
    <property type="nucleotide sequence ID" value="XM_002115902.1"/>
</dbReference>
<evidence type="ECO:0008006" key="4">
    <source>
        <dbReference type="Google" id="ProtNLM"/>
    </source>
</evidence>
<keyword evidence="3" id="KW-1185">Reference proteome</keyword>
<dbReference type="InParanoid" id="B3S6P0"/>
<feature type="signal peptide" evidence="1">
    <location>
        <begin position="1"/>
        <end position="22"/>
    </location>
</feature>
<gene>
    <name evidence="2" type="ORF">TRIADDRAFT_59874</name>
</gene>
<evidence type="ECO:0000256" key="1">
    <source>
        <dbReference type="SAM" id="SignalP"/>
    </source>
</evidence>
<dbReference type="EMBL" id="DS985252">
    <property type="protein sequence ID" value="EDV21790.1"/>
    <property type="molecule type" value="Genomic_DNA"/>
</dbReference>
<dbReference type="GO" id="GO:0070492">
    <property type="term" value="F:oligosaccharide binding"/>
    <property type="evidence" value="ECO:0000318"/>
    <property type="project" value="GO_Central"/>
</dbReference>
<dbReference type="OrthoDB" id="9985338at2759"/>
<protein>
    <recommendedName>
        <fullName evidence="4">Fibrinogen C-terminal domain-containing protein</fullName>
    </recommendedName>
</protein>
<dbReference type="CTD" id="6757151"/>
<organism evidence="2 3">
    <name type="scientific">Trichoplax adhaerens</name>
    <name type="common">Trichoplax reptans</name>
    <dbReference type="NCBI Taxonomy" id="10228"/>
    <lineage>
        <taxon>Eukaryota</taxon>
        <taxon>Metazoa</taxon>
        <taxon>Placozoa</taxon>
        <taxon>Uniplacotomia</taxon>
        <taxon>Trichoplacea</taxon>
        <taxon>Trichoplacidae</taxon>
        <taxon>Trichoplax</taxon>
    </lineage>
</organism>
<evidence type="ECO:0000313" key="3">
    <source>
        <dbReference type="Proteomes" id="UP000009022"/>
    </source>
</evidence>
<dbReference type="GeneID" id="6757151"/>